<evidence type="ECO:0000259" key="2">
    <source>
        <dbReference type="PROSITE" id="PS50972"/>
    </source>
</evidence>
<dbReference type="SUPFAM" id="SSF51717">
    <property type="entry name" value="Dihydropteroate synthetase-like"/>
    <property type="match status" value="1"/>
</dbReference>
<dbReference type="AlphaFoldDB" id="A0A944MC33"/>
<dbReference type="EMBL" id="JAHHGM010000023">
    <property type="protein sequence ID" value="MBT2990895.1"/>
    <property type="molecule type" value="Genomic_DNA"/>
</dbReference>
<accession>A0A944MC33</accession>
<sequence>MAEKILFLTGSLAEKQLTRVLREMAAEEFEWRVHNLGLKVAALMTAEMIKRRLDDHGDAERILVPGRCRGDLNALTQHFGIPVERGPEELMDLPRFFGKEGRAPNLDGYDVRIFAEIVDAPNLNVDGILERAAAYVADGADVIDLGCLPETPFPHLAESVNALREAGYRVSVDSMNAEELLSGGRAGADFLLSLHEENLWIADEVASTPVLIPAKPGDLDSLLRCMEQFEGRGRSYIADPILDPIHFGFTDSILRYQGLRKKHPRVEIMMGVGNITELTEADTTGINAVMMGIISELRITNILTTEVSSHCRSAVREADAARRIMYWARREKTLPKQVDSRLTALHEIKPFPYTFAEISELAAEIRDPNFRIQISDNGIHLYNRDGLLTHDDPFDFFPELGVESDGGHAFYLGVELARAQIAYQLGKRYVQDQPLCWGSALPETEKDMSRQDAPGTTKTRKSS</sequence>
<organism evidence="3 4">
    <name type="scientific">Candidatus Thiodiazotropha taylori</name>
    <dbReference type="NCBI Taxonomy" id="2792791"/>
    <lineage>
        <taxon>Bacteria</taxon>
        <taxon>Pseudomonadati</taxon>
        <taxon>Pseudomonadota</taxon>
        <taxon>Gammaproteobacteria</taxon>
        <taxon>Chromatiales</taxon>
        <taxon>Sedimenticolaceae</taxon>
        <taxon>Candidatus Thiodiazotropha</taxon>
    </lineage>
</organism>
<dbReference type="GO" id="GO:0042558">
    <property type="term" value="P:pteridine-containing compound metabolic process"/>
    <property type="evidence" value="ECO:0007669"/>
    <property type="project" value="InterPro"/>
</dbReference>
<dbReference type="InterPro" id="IPR011005">
    <property type="entry name" value="Dihydropteroate_synth-like_sf"/>
</dbReference>
<dbReference type="Pfam" id="PF20123">
    <property type="entry name" value="DUF6513"/>
    <property type="match status" value="1"/>
</dbReference>
<dbReference type="PROSITE" id="PS50972">
    <property type="entry name" value="PTERIN_BINDING"/>
    <property type="match status" value="1"/>
</dbReference>
<dbReference type="Proteomes" id="UP000770889">
    <property type="component" value="Unassembled WGS sequence"/>
</dbReference>
<gene>
    <name evidence="3" type="ORF">KME65_18200</name>
</gene>
<proteinExistence type="predicted"/>
<evidence type="ECO:0000313" key="4">
    <source>
        <dbReference type="Proteomes" id="UP000770889"/>
    </source>
</evidence>
<name>A0A944MC33_9GAMM</name>
<evidence type="ECO:0000256" key="1">
    <source>
        <dbReference type="SAM" id="MobiDB-lite"/>
    </source>
</evidence>
<protein>
    <submittedName>
        <fullName evidence="3">Dihydropteroate synthase</fullName>
    </submittedName>
</protein>
<dbReference type="InterPro" id="IPR000489">
    <property type="entry name" value="Pterin-binding_dom"/>
</dbReference>
<comment type="caution">
    <text evidence="3">The sequence shown here is derived from an EMBL/GenBank/DDBJ whole genome shotgun (WGS) entry which is preliminary data.</text>
</comment>
<feature type="domain" description="Pterin-binding" evidence="2">
    <location>
        <begin position="104"/>
        <end position="326"/>
    </location>
</feature>
<evidence type="ECO:0000313" key="3">
    <source>
        <dbReference type="EMBL" id="MBT2990895.1"/>
    </source>
</evidence>
<feature type="region of interest" description="Disordered" evidence="1">
    <location>
        <begin position="441"/>
        <end position="463"/>
    </location>
</feature>
<reference evidence="3 4" key="1">
    <citation type="submission" date="2021-05" db="EMBL/GenBank/DDBJ databases">
        <title>Genetic and Functional Diversity in Clade A Lucinid endosymbionts from the Bahamas.</title>
        <authorList>
            <person name="Giani N.M."/>
            <person name="Engel A.S."/>
            <person name="Campbell B.J."/>
        </authorList>
    </citation>
    <scope>NUCLEOTIDE SEQUENCE [LARGE SCALE GENOMIC DNA]</scope>
    <source>
        <strain evidence="3">LUC16012Gg_MoonRockCtena</strain>
    </source>
</reference>
<dbReference type="InterPro" id="IPR045406">
    <property type="entry name" value="DUF6513"/>
</dbReference>